<dbReference type="GO" id="GO:1990195">
    <property type="term" value="C:macrolide transmembrane transporter complex"/>
    <property type="evidence" value="ECO:0007669"/>
    <property type="project" value="InterPro"/>
</dbReference>
<dbReference type="AlphaFoldDB" id="A0A1G8CA55"/>
<dbReference type="Gene3D" id="2.40.420.20">
    <property type="match status" value="1"/>
</dbReference>
<dbReference type="PANTHER" id="PTHR30469:SF33">
    <property type="entry name" value="SLR1207 PROTEIN"/>
    <property type="match status" value="1"/>
</dbReference>
<keyword evidence="3" id="KW-0813">Transport</keyword>
<dbReference type="InterPro" id="IPR058627">
    <property type="entry name" value="MdtA-like_C"/>
</dbReference>
<dbReference type="NCBIfam" id="TIGR01730">
    <property type="entry name" value="RND_mfp"/>
    <property type="match status" value="1"/>
</dbReference>
<dbReference type="InterPro" id="IPR006143">
    <property type="entry name" value="RND_pump_MFP"/>
</dbReference>
<dbReference type="InterPro" id="IPR030190">
    <property type="entry name" value="MacA_alpha-hairpin_sf"/>
</dbReference>
<dbReference type="PANTHER" id="PTHR30469">
    <property type="entry name" value="MULTIDRUG RESISTANCE PROTEIN MDTA"/>
    <property type="match status" value="1"/>
</dbReference>
<evidence type="ECO:0000259" key="7">
    <source>
        <dbReference type="Pfam" id="PF25917"/>
    </source>
</evidence>
<protein>
    <submittedName>
        <fullName evidence="9">Membrane fusion protein, macrolide-specific efflux system</fullName>
    </submittedName>
</protein>
<gene>
    <name evidence="9" type="ORF">SAMN05216588_104318</name>
</gene>
<evidence type="ECO:0000256" key="4">
    <source>
        <dbReference type="ARBA" id="ARBA00023054"/>
    </source>
</evidence>
<dbReference type="Gene3D" id="2.40.50.100">
    <property type="match status" value="1"/>
</dbReference>
<comment type="similarity">
    <text evidence="2">Belongs to the membrane fusion protein (MFP) (TC 8.A.1) family.</text>
</comment>
<dbReference type="Gene3D" id="2.40.30.170">
    <property type="match status" value="1"/>
</dbReference>
<dbReference type="Pfam" id="PF25917">
    <property type="entry name" value="BSH_RND"/>
    <property type="match status" value="1"/>
</dbReference>
<dbReference type="Proteomes" id="UP000198606">
    <property type="component" value="Unassembled WGS sequence"/>
</dbReference>
<evidence type="ECO:0000256" key="5">
    <source>
        <dbReference type="SAM" id="Coils"/>
    </source>
</evidence>
<feature type="coiled-coil region" evidence="5">
    <location>
        <begin position="138"/>
        <end position="179"/>
    </location>
</feature>
<feature type="domain" description="Multidrug resistance protein MdtA-like barrel-sandwich hybrid" evidence="7">
    <location>
        <begin position="60"/>
        <end position="214"/>
    </location>
</feature>
<sequence length="398" mass="41654">MPRTKLLLLIPALVVLALGGYALYSRLTPAPGNGLLTAEVGPTDIEQTVIATGTLEAFKQVSVGAQVSGQITRLHVDFGDPVKQGQPIAEIDSLTRQNDLANAKAALANVKAQRAVQAATLKKAQLAFTRQKSMLAQNASSRESYETAEADLDTAKAQVAALDAQIQQAQIQVSTAEVDLGYTKITAPIDGTVVGVVVKEGQTVNSAQSAPTIVKVAQLDRMTVRAEISEADVVSLRPGLPVYFTILGEPGNRYEATLRMIEPAPDSINTSDSTTSSSSSTTTSTDTAVYYIAVFDVPNPDGKLRISMTTEVSIVLDSVKGAASLPVSALGSANRDGSYTVQVLGGDGKVEARQIRTGLEDSINAQVLEGLKNGDKVVLGDAAAGSSTSMRMPGPMRL</sequence>
<dbReference type="EMBL" id="FNDG01000004">
    <property type="protein sequence ID" value="SDH42272.1"/>
    <property type="molecule type" value="Genomic_DNA"/>
</dbReference>
<evidence type="ECO:0000313" key="9">
    <source>
        <dbReference type="EMBL" id="SDH42272.1"/>
    </source>
</evidence>
<proteinExistence type="inferred from homology"/>
<dbReference type="GO" id="GO:0019898">
    <property type="term" value="C:extrinsic component of membrane"/>
    <property type="evidence" value="ECO:0007669"/>
    <property type="project" value="InterPro"/>
</dbReference>
<dbReference type="GO" id="GO:1990961">
    <property type="term" value="P:xenobiotic detoxification by transmembrane export across the plasma membrane"/>
    <property type="evidence" value="ECO:0007669"/>
    <property type="project" value="InterPro"/>
</dbReference>
<organism evidence="9 10">
    <name type="scientific">Phytopseudomonas flavescens</name>
    <dbReference type="NCBI Taxonomy" id="29435"/>
    <lineage>
        <taxon>Bacteria</taxon>
        <taxon>Pseudomonadati</taxon>
        <taxon>Pseudomonadota</taxon>
        <taxon>Gammaproteobacteria</taxon>
        <taxon>Pseudomonadales</taxon>
        <taxon>Pseudomonadaceae</taxon>
        <taxon>Phytopseudomonas</taxon>
    </lineage>
</organism>
<keyword evidence="4 5" id="KW-0175">Coiled coil</keyword>
<evidence type="ECO:0000259" key="8">
    <source>
        <dbReference type="Pfam" id="PF25967"/>
    </source>
</evidence>
<evidence type="ECO:0000259" key="6">
    <source>
        <dbReference type="Pfam" id="PF25876"/>
    </source>
</evidence>
<feature type="domain" description="Multidrug resistance protein MdtA-like alpha-helical hairpin" evidence="6">
    <location>
        <begin position="107"/>
        <end position="183"/>
    </location>
</feature>
<dbReference type="GO" id="GO:0015562">
    <property type="term" value="F:efflux transmembrane transporter activity"/>
    <property type="evidence" value="ECO:0007669"/>
    <property type="project" value="TreeGrafter"/>
</dbReference>
<dbReference type="GO" id="GO:1990281">
    <property type="term" value="C:efflux pump complex"/>
    <property type="evidence" value="ECO:0007669"/>
    <property type="project" value="TreeGrafter"/>
</dbReference>
<reference evidence="9 10" key="1">
    <citation type="submission" date="2016-10" db="EMBL/GenBank/DDBJ databases">
        <authorList>
            <person name="de Groot N.N."/>
        </authorList>
    </citation>
    <scope>NUCLEOTIDE SEQUENCE [LARGE SCALE GENOMIC DNA]</scope>
    <source>
        <strain evidence="9 10">LMG 18387</strain>
    </source>
</reference>
<dbReference type="Pfam" id="PF25876">
    <property type="entry name" value="HH_MFP_RND"/>
    <property type="match status" value="1"/>
</dbReference>
<dbReference type="InterPro" id="IPR058624">
    <property type="entry name" value="MdtA-like_HH"/>
</dbReference>
<comment type="subcellular location">
    <subcellularLocation>
        <location evidence="1">Cell envelope</location>
    </subcellularLocation>
</comment>
<dbReference type="Gene3D" id="6.10.140.1990">
    <property type="match status" value="1"/>
</dbReference>
<dbReference type="STRING" id="29435.SAMN05216588_104318"/>
<evidence type="ECO:0000313" key="10">
    <source>
        <dbReference type="Proteomes" id="UP000198606"/>
    </source>
</evidence>
<name>A0A1G8CA55_9GAMM</name>
<accession>A0A1G8CA55</accession>
<dbReference type="InterPro" id="IPR058625">
    <property type="entry name" value="MdtA-like_BSH"/>
</dbReference>
<dbReference type="SUPFAM" id="SSF111369">
    <property type="entry name" value="HlyD-like secretion proteins"/>
    <property type="match status" value="1"/>
</dbReference>
<evidence type="ECO:0000256" key="3">
    <source>
        <dbReference type="ARBA" id="ARBA00022448"/>
    </source>
</evidence>
<dbReference type="GO" id="GO:0030313">
    <property type="term" value="C:cell envelope"/>
    <property type="evidence" value="ECO:0007669"/>
    <property type="project" value="UniProtKB-SubCell"/>
</dbReference>
<dbReference type="RefSeq" id="WP_084304150.1">
    <property type="nucleotide sequence ID" value="NZ_FNDG01000004.1"/>
</dbReference>
<dbReference type="Pfam" id="PF25967">
    <property type="entry name" value="RND-MFP_C"/>
    <property type="match status" value="1"/>
</dbReference>
<evidence type="ECO:0000256" key="2">
    <source>
        <dbReference type="ARBA" id="ARBA00009477"/>
    </source>
</evidence>
<feature type="domain" description="Multidrug resistance protein MdtA-like C-terminal permuted SH3" evidence="8">
    <location>
        <begin position="326"/>
        <end position="380"/>
    </location>
</feature>
<evidence type="ECO:0000256" key="1">
    <source>
        <dbReference type="ARBA" id="ARBA00004196"/>
    </source>
</evidence>